<evidence type="ECO:0000256" key="1">
    <source>
        <dbReference type="SAM" id="Phobius"/>
    </source>
</evidence>
<feature type="transmembrane region" description="Helical" evidence="1">
    <location>
        <begin position="6"/>
        <end position="27"/>
    </location>
</feature>
<keyword evidence="3" id="KW-1185">Reference proteome</keyword>
<proteinExistence type="predicted"/>
<dbReference type="Proteomes" id="UP000187172">
    <property type="component" value="Unassembled WGS sequence"/>
</dbReference>
<dbReference type="AlphaFoldDB" id="A0A1R1ESA9"/>
<reference evidence="2 3" key="1">
    <citation type="submission" date="2016-11" db="EMBL/GenBank/DDBJ databases">
        <title>Paenibacillus species isolates.</title>
        <authorList>
            <person name="Beno S.M."/>
        </authorList>
    </citation>
    <scope>NUCLEOTIDE SEQUENCE [LARGE SCALE GENOMIC DNA]</scope>
    <source>
        <strain evidence="2 3">FSL R5-0378</strain>
    </source>
</reference>
<sequence length="89" mass="9867">MDWNMIWQLIDPKLLIVVAACWIIGFVLKQTPKMPDWSIVYAVVVVAVLLTVWMLGWSAESLIQGILSGAFAVFGHQVVKQAKNGADPE</sequence>
<evidence type="ECO:0008006" key="4">
    <source>
        <dbReference type="Google" id="ProtNLM"/>
    </source>
</evidence>
<dbReference type="STRING" id="297318.BK138_16040"/>
<organism evidence="2 3">
    <name type="scientific">Paenibacillus rhizosphaerae</name>
    <dbReference type="NCBI Taxonomy" id="297318"/>
    <lineage>
        <taxon>Bacteria</taxon>
        <taxon>Bacillati</taxon>
        <taxon>Bacillota</taxon>
        <taxon>Bacilli</taxon>
        <taxon>Bacillales</taxon>
        <taxon>Paenibacillaceae</taxon>
        <taxon>Paenibacillus</taxon>
    </lineage>
</organism>
<comment type="caution">
    <text evidence="2">The sequence shown here is derived from an EMBL/GenBank/DDBJ whole genome shotgun (WGS) entry which is preliminary data.</text>
</comment>
<keyword evidence="1" id="KW-0812">Transmembrane</keyword>
<keyword evidence="1" id="KW-0472">Membrane</keyword>
<name>A0A1R1ESA9_9BACL</name>
<dbReference type="InterPro" id="IPR032111">
    <property type="entry name" value="Clostridium_phage_holin"/>
</dbReference>
<protein>
    <recommendedName>
        <fullName evidence="4">Holin</fullName>
    </recommendedName>
</protein>
<dbReference type="RefSeq" id="WP_076170568.1">
    <property type="nucleotide sequence ID" value="NZ_MRTP01000003.1"/>
</dbReference>
<dbReference type="Pfam" id="PF16079">
    <property type="entry name" value="Phage_holin_5_2"/>
    <property type="match status" value="1"/>
</dbReference>
<evidence type="ECO:0000313" key="3">
    <source>
        <dbReference type="Proteomes" id="UP000187172"/>
    </source>
</evidence>
<accession>A0A1R1ESA9</accession>
<dbReference type="EMBL" id="MRTP01000003">
    <property type="protein sequence ID" value="OMF54668.1"/>
    <property type="molecule type" value="Genomic_DNA"/>
</dbReference>
<feature type="transmembrane region" description="Helical" evidence="1">
    <location>
        <begin position="39"/>
        <end position="56"/>
    </location>
</feature>
<gene>
    <name evidence="2" type="ORF">BK138_16040</name>
</gene>
<evidence type="ECO:0000313" key="2">
    <source>
        <dbReference type="EMBL" id="OMF54668.1"/>
    </source>
</evidence>
<keyword evidence="1" id="KW-1133">Transmembrane helix</keyword>